<keyword evidence="1" id="KW-1133">Transmembrane helix</keyword>
<protein>
    <submittedName>
        <fullName evidence="2">Uncharacterized protein</fullName>
    </submittedName>
</protein>
<dbReference type="RefSeq" id="WP_121923445.1">
    <property type="nucleotide sequence ID" value="NZ_REFO01000013.1"/>
</dbReference>
<keyword evidence="1" id="KW-0472">Membrane</keyword>
<accession>A0A3M0B9W8</accession>
<dbReference type="AlphaFoldDB" id="A0A3M0B9W8"/>
<evidence type="ECO:0000313" key="2">
    <source>
        <dbReference type="EMBL" id="RMA93274.1"/>
    </source>
</evidence>
<sequence length="121" mass="12496">MKKKILTVLTGLAILGTQQAKALDGQIIFRDSLYGAGIGGLGGLALYVIDGENFGKKVGTGVFLGLILGAGVGVYESQTALVEINNGKIYAGIPQINIKQTKTVGGKNNTITEINLLGASF</sequence>
<organism evidence="2 3">
    <name type="scientific">Hydrogenothermus marinus</name>
    <dbReference type="NCBI Taxonomy" id="133270"/>
    <lineage>
        <taxon>Bacteria</taxon>
        <taxon>Pseudomonadati</taxon>
        <taxon>Aquificota</taxon>
        <taxon>Aquificia</taxon>
        <taxon>Aquificales</taxon>
        <taxon>Hydrogenothermaceae</taxon>
        <taxon>Hydrogenothermus</taxon>
    </lineage>
</organism>
<feature type="transmembrane region" description="Helical" evidence="1">
    <location>
        <begin position="32"/>
        <end position="49"/>
    </location>
</feature>
<feature type="transmembrane region" description="Helical" evidence="1">
    <location>
        <begin position="58"/>
        <end position="75"/>
    </location>
</feature>
<gene>
    <name evidence="2" type="ORF">CLV39_1335</name>
</gene>
<dbReference type="OrthoDB" id="9912808at2"/>
<evidence type="ECO:0000313" key="3">
    <source>
        <dbReference type="Proteomes" id="UP000280842"/>
    </source>
</evidence>
<keyword evidence="3" id="KW-1185">Reference proteome</keyword>
<proteinExistence type="predicted"/>
<dbReference type="Proteomes" id="UP000280842">
    <property type="component" value="Unassembled WGS sequence"/>
</dbReference>
<reference evidence="2 3" key="1">
    <citation type="submission" date="2018-10" db="EMBL/GenBank/DDBJ databases">
        <title>Genomic Encyclopedia of Archaeal and Bacterial Type Strains, Phase II (KMG-II): from individual species to whole genera.</title>
        <authorList>
            <person name="Goeker M."/>
        </authorList>
    </citation>
    <scope>NUCLEOTIDE SEQUENCE [LARGE SCALE GENOMIC DNA]</scope>
    <source>
        <strain evidence="2 3">VM1</strain>
    </source>
</reference>
<keyword evidence="1" id="KW-0812">Transmembrane</keyword>
<name>A0A3M0B9W8_9AQUI</name>
<evidence type="ECO:0000256" key="1">
    <source>
        <dbReference type="SAM" id="Phobius"/>
    </source>
</evidence>
<comment type="caution">
    <text evidence="2">The sequence shown here is derived from an EMBL/GenBank/DDBJ whole genome shotgun (WGS) entry which is preliminary data.</text>
</comment>
<dbReference type="EMBL" id="REFO01000013">
    <property type="protein sequence ID" value="RMA93274.1"/>
    <property type="molecule type" value="Genomic_DNA"/>
</dbReference>